<feature type="domain" description="Microcin J25-processing protein McjB C-terminal" evidence="1">
    <location>
        <begin position="135"/>
        <end position="236"/>
    </location>
</feature>
<keyword evidence="3" id="KW-1185">Reference proteome</keyword>
<reference evidence="2 3" key="1">
    <citation type="submission" date="2019-03" db="EMBL/GenBank/DDBJ databases">
        <title>Genomic Encyclopedia of Type Strains, Phase IV (KMG-IV): sequencing the most valuable type-strain genomes for metagenomic binning, comparative biology and taxonomic classification.</title>
        <authorList>
            <person name="Goeker M."/>
        </authorList>
    </citation>
    <scope>NUCLEOTIDE SEQUENCE [LARGE SCALE GENOMIC DNA]</scope>
    <source>
        <strain evidence="2 3">DSM 46770</strain>
    </source>
</reference>
<sequence length="247" mass="26110">MTGYISAPDHIVACDLGPATVIVDYRTGRVRSLTGAAATWWTDMARSGEQTSSTALPKAAAKTLTERLLTAGLLHEADGPSPWNPPVPGHPWRPSWGTQELGYGFSDLPDVPPGRLALALLALAATLAVRSCGPRRRAMARLVRLVRHARAGTPATPEEAETVVHAVRRAGLCLPARVACLEESVAAALTLAMLGCAVVWCHGVAGDPIELHAWLETSAGNPIAEPPSTGRFRALLAIRTEKETDPS</sequence>
<dbReference type="RefSeq" id="WP_133743530.1">
    <property type="nucleotide sequence ID" value="NZ_SNYN01000032.1"/>
</dbReference>
<dbReference type="Proteomes" id="UP000295281">
    <property type="component" value="Unassembled WGS sequence"/>
</dbReference>
<comment type="caution">
    <text evidence="2">The sequence shown here is derived from an EMBL/GenBank/DDBJ whole genome shotgun (WGS) entry which is preliminary data.</text>
</comment>
<gene>
    <name evidence="2" type="ORF">EV190_13213</name>
</gene>
<evidence type="ECO:0000313" key="2">
    <source>
        <dbReference type="EMBL" id="TDQ45391.1"/>
    </source>
</evidence>
<dbReference type="InterPro" id="IPR053521">
    <property type="entry name" value="McjB-like"/>
</dbReference>
<evidence type="ECO:0000313" key="3">
    <source>
        <dbReference type="Proteomes" id="UP000295281"/>
    </source>
</evidence>
<dbReference type="Pfam" id="PF13471">
    <property type="entry name" value="Transglut_core3"/>
    <property type="match status" value="1"/>
</dbReference>
<dbReference type="OrthoDB" id="583768at2"/>
<dbReference type="EMBL" id="SNYN01000032">
    <property type="protein sequence ID" value="TDQ45391.1"/>
    <property type="molecule type" value="Genomic_DNA"/>
</dbReference>
<protein>
    <submittedName>
        <fullName evidence="2">Transglutaminase superfamily protein</fullName>
    </submittedName>
</protein>
<accession>A0A4R6UF57</accession>
<dbReference type="NCBIfam" id="NF033537">
    <property type="entry name" value="lasso_biosyn_B2"/>
    <property type="match status" value="1"/>
</dbReference>
<dbReference type="AlphaFoldDB" id="A0A4R6UF57"/>
<dbReference type="InterPro" id="IPR032708">
    <property type="entry name" value="McjB_C"/>
</dbReference>
<evidence type="ECO:0000259" key="1">
    <source>
        <dbReference type="Pfam" id="PF13471"/>
    </source>
</evidence>
<proteinExistence type="predicted"/>
<name>A0A4R6UF57_9ACTN</name>
<organism evidence="2 3">
    <name type="scientific">Actinorugispora endophytica</name>
    <dbReference type="NCBI Taxonomy" id="1605990"/>
    <lineage>
        <taxon>Bacteria</taxon>
        <taxon>Bacillati</taxon>
        <taxon>Actinomycetota</taxon>
        <taxon>Actinomycetes</taxon>
        <taxon>Streptosporangiales</taxon>
        <taxon>Nocardiopsidaceae</taxon>
        <taxon>Actinorugispora</taxon>
    </lineage>
</organism>